<sequence length="216" mass="22465">MNPSVDLIDFGDAHGVTDLATFVGRARVAVPDGAVRLQVPAPGLLVATVAILEGTGLMGEGTVLGLRVVSIREAAPGVDATVSFRSVSDRLARHREEETTFSVPATTVTPSWAGLTPPRQGWERVGLLDGAAVRRIAEQGIAEVAEQPHQGGGGAAVAALRRRVWGAMSDTVPPIAAGLAFGAHVLGFLRPGETAAVATCGRWTRLSTVRGHVLMR</sequence>
<dbReference type="STRING" id="710696.Intca_1355"/>
<proteinExistence type="predicted"/>
<dbReference type="eggNOG" id="ENOG5032UNB">
    <property type="taxonomic scope" value="Bacteria"/>
</dbReference>
<accession>E6S6X6</accession>
<evidence type="ECO:0000313" key="3">
    <source>
        <dbReference type="EMBL" id="ADU47871.1"/>
    </source>
</evidence>
<dbReference type="InterPro" id="IPR058498">
    <property type="entry name" value="DUF8185"/>
</dbReference>
<feature type="domain" description="DUF8010" evidence="1">
    <location>
        <begin position="9"/>
        <end position="114"/>
    </location>
</feature>
<evidence type="ECO:0000259" key="2">
    <source>
        <dbReference type="Pfam" id="PF26572"/>
    </source>
</evidence>
<keyword evidence="4" id="KW-1185">Reference proteome</keyword>
<dbReference type="Pfam" id="PF26572">
    <property type="entry name" value="DUF8185"/>
    <property type="match status" value="1"/>
</dbReference>
<dbReference type="InterPro" id="IPR058323">
    <property type="entry name" value="DUF8010"/>
</dbReference>
<dbReference type="HOGENOM" id="CLU_083318_0_1_11"/>
<dbReference type="OrthoDB" id="4801220at2"/>
<dbReference type="AlphaFoldDB" id="E6S6X6"/>
<dbReference type="EMBL" id="CP002343">
    <property type="protein sequence ID" value="ADU47871.1"/>
    <property type="molecule type" value="Genomic_DNA"/>
</dbReference>
<dbReference type="Pfam" id="PF26035">
    <property type="entry name" value="DUF8010"/>
    <property type="match status" value="1"/>
</dbReference>
<dbReference type="KEGG" id="ica:Intca_1355"/>
<dbReference type="Proteomes" id="UP000008914">
    <property type="component" value="Chromosome"/>
</dbReference>
<evidence type="ECO:0000313" key="4">
    <source>
        <dbReference type="Proteomes" id="UP000008914"/>
    </source>
</evidence>
<reference evidence="3 4" key="1">
    <citation type="journal article" date="2010" name="Stand. Genomic Sci.">
        <title>Complete genome sequence of Intrasporangium calvum type strain (7 KIP).</title>
        <authorList>
            <person name="Del Rio T.G."/>
            <person name="Chertkov O."/>
            <person name="Yasawong M."/>
            <person name="Lucas S."/>
            <person name="Deshpande S."/>
            <person name="Cheng J.F."/>
            <person name="Detter C."/>
            <person name="Tapia R."/>
            <person name="Han C."/>
            <person name="Goodwin L."/>
            <person name="Pitluck S."/>
            <person name="Liolios K."/>
            <person name="Ivanova N."/>
            <person name="Mavromatis K."/>
            <person name="Pati A."/>
            <person name="Chen A."/>
            <person name="Palaniappan K."/>
            <person name="Land M."/>
            <person name="Hauser L."/>
            <person name="Chang Y.J."/>
            <person name="Jeffries C.D."/>
            <person name="Rohde M."/>
            <person name="Pukall R."/>
            <person name="Sikorski J."/>
            <person name="Goker M."/>
            <person name="Woyke T."/>
            <person name="Bristow J."/>
            <person name="Eisen J.A."/>
            <person name="Markowitz V."/>
            <person name="Hugenholtz P."/>
            <person name="Kyrpides N.C."/>
            <person name="Klenk H.P."/>
            <person name="Lapidus A."/>
        </authorList>
    </citation>
    <scope>NUCLEOTIDE SEQUENCE [LARGE SCALE GENOMIC DNA]</scope>
    <source>
        <strain evidence="4">ATCC 23552 / DSM 43043 / JCM 3097 / NBRC 12989 / 7 KIP</strain>
    </source>
</reference>
<feature type="domain" description="DUF8185" evidence="2">
    <location>
        <begin position="117"/>
        <end position="216"/>
    </location>
</feature>
<organism evidence="3 4">
    <name type="scientific">Intrasporangium calvum (strain ATCC 23552 / DSM 43043 / JCM 3097 / NBRC 12989 / NCIMB 10167 / NRRL B-3866 / 7 KIP)</name>
    <dbReference type="NCBI Taxonomy" id="710696"/>
    <lineage>
        <taxon>Bacteria</taxon>
        <taxon>Bacillati</taxon>
        <taxon>Actinomycetota</taxon>
        <taxon>Actinomycetes</taxon>
        <taxon>Micrococcales</taxon>
        <taxon>Intrasporangiaceae</taxon>
        <taxon>Intrasporangium</taxon>
    </lineage>
</organism>
<dbReference type="RefSeq" id="WP_013492187.1">
    <property type="nucleotide sequence ID" value="NC_014830.1"/>
</dbReference>
<evidence type="ECO:0000259" key="1">
    <source>
        <dbReference type="Pfam" id="PF26035"/>
    </source>
</evidence>
<name>E6S6X6_INTC7</name>
<gene>
    <name evidence="3" type="ordered locus">Intca_1355</name>
</gene>
<protein>
    <submittedName>
        <fullName evidence="3">Uncharacterized protein</fullName>
    </submittedName>
</protein>